<gene>
    <name evidence="1" type="ORF">ACJDU8_18835</name>
</gene>
<dbReference type="Gene3D" id="3.90.105.50">
    <property type="match status" value="1"/>
</dbReference>
<dbReference type="InterPro" id="IPR038148">
    <property type="entry name" value="Tn1545/Tn916_Xis"/>
</dbReference>
<keyword evidence="1" id="KW-0238">DNA-binding</keyword>
<dbReference type="Proteomes" id="UP001623660">
    <property type="component" value="Unassembled WGS sequence"/>
</dbReference>
<dbReference type="EMBL" id="JBJHZX010000034">
    <property type="protein sequence ID" value="MFL0197604.1"/>
    <property type="molecule type" value="Genomic_DNA"/>
</dbReference>
<reference evidence="1 2" key="1">
    <citation type="submission" date="2024-11" db="EMBL/GenBank/DDBJ databases">
        <authorList>
            <person name="Heng Y.C."/>
            <person name="Lim A.C.H."/>
            <person name="Lee J.K.Y."/>
            <person name="Kittelmann S."/>
        </authorList>
    </citation>
    <scope>NUCLEOTIDE SEQUENCE [LARGE SCALE GENOMIC DNA]</scope>
    <source>
        <strain evidence="1 2">WILCCON 0269</strain>
    </source>
</reference>
<dbReference type="RefSeq" id="WP_406793709.1">
    <property type="nucleotide sequence ID" value="NZ_JBJHZX010000034.1"/>
</dbReference>
<comment type="caution">
    <text evidence="1">The sequence shown here is derived from an EMBL/GenBank/DDBJ whole genome shotgun (WGS) entry which is preliminary data.</text>
</comment>
<protein>
    <submittedName>
        <fullName evidence="1">DNA-binding protein</fullName>
    </submittedName>
</protein>
<keyword evidence="2" id="KW-1185">Reference proteome</keyword>
<evidence type="ECO:0000313" key="2">
    <source>
        <dbReference type="Proteomes" id="UP001623660"/>
    </source>
</evidence>
<dbReference type="GO" id="GO:0003677">
    <property type="term" value="F:DNA binding"/>
    <property type="evidence" value="ECO:0007669"/>
    <property type="project" value="UniProtKB-KW"/>
</dbReference>
<proteinExistence type="predicted"/>
<sequence>MENYKILNSKPNVKKIMTISEFCQEYSLGRNKAYNLCHRFDAPVLFNGRKILLIRSQVDSWIESLKGKQI</sequence>
<organism evidence="1 2">
    <name type="scientific">Candidatus Clostridium eludens</name>
    <dbReference type="NCBI Taxonomy" id="3381663"/>
    <lineage>
        <taxon>Bacteria</taxon>
        <taxon>Bacillati</taxon>
        <taxon>Bacillota</taxon>
        <taxon>Clostridia</taxon>
        <taxon>Eubacteriales</taxon>
        <taxon>Clostridiaceae</taxon>
        <taxon>Clostridium</taxon>
    </lineage>
</organism>
<accession>A0ABW8SQZ9</accession>
<name>A0ABW8SQZ9_9CLOT</name>
<evidence type="ECO:0000313" key="1">
    <source>
        <dbReference type="EMBL" id="MFL0197604.1"/>
    </source>
</evidence>